<dbReference type="GO" id="GO:0015833">
    <property type="term" value="P:peptide transport"/>
    <property type="evidence" value="ECO:0007669"/>
    <property type="project" value="TreeGrafter"/>
</dbReference>
<evidence type="ECO:0000313" key="4">
    <source>
        <dbReference type="EMBL" id="APT85218.1"/>
    </source>
</evidence>
<reference evidence="4 5" key="1">
    <citation type="submission" date="2014-08" db="EMBL/GenBank/DDBJ databases">
        <title>Complete genome sequence of Corynebacterium aquilae S-613T(T) (=DSM 44791(T)), isolated from the choana of a healthy golden eagle.</title>
        <authorList>
            <person name="Ruckert C."/>
            <person name="Albersmeier A."/>
            <person name="Winkler A."/>
            <person name="Kalinowski J."/>
        </authorList>
    </citation>
    <scope>NUCLEOTIDE SEQUENCE [LARGE SCALE GENOMIC DNA]</scope>
    <source>
        <strain evidence="4 5">S-613</strain>
    </source>
</reference>
<dbReference type="AlphaFoldDB" id="A0A1L7CH90"/>
<sequence length="498" mass="53857">MAAAVLAGATLFTAGCSAGSTATQLGRIADANAIVVALAAAPASLDFTTTAGAAVPQAMMGNIYEGLVRIDDDANIQPLLAERWDISPDGRVYTFHLRQGVTFSNGDPFNAQAAKFSIDRVQSDAWTNGLKKQMEPVESTRVIDEHTLEVTLKEKNTAWLWNMGTLIGAMFSPTGIDDLANTPIGTGPYVVDSWAVGQSLIFTAREDYWGEKPKNSAAALRYFADPVGASNALQSGDVDVIYSLQSPQLMDELKATGKYTIEVGTTNGEVILSMNPRRAPFNDIRVRQAVMYAINRQDVIDTAWDGYGTDTGGAPVPPTDPWYEESTRYPYDPDKARELLKQAGIPEGYEVTISVPSLAYAQAASEMIVSQLNDVGLKVSIESTEFPAVWLSKVYKGHDFDMSIVAHVEARDIPAMFGNPEYYIGYDNPKVQQLLKQAGESDEVGNMKAAVDQIMEDAAADTLFNLPNIVVTDPGITGVDANSVVQELKLATMEKKDK</sequence>
<dbReference type="Gene3D" id="3.10.105.10">
    <property type="entry name" value="Dipeptide-binding Protein, Domain 3"/>
    <property type="match status" value="1"/>
</dbReference>
<dbReference type="InterPro" id="IPR000914">
    <property type="entry name" value="SBP_5_dom"/>
</dbReference>
<dbReference type="GO" id="GO:0042597">
    <property type="term" value="C:periplasmic space"/>
    <property type="evidence" value="ECO:0007669"/>
    <property type="project" value="UniProtKB-ARBA"/>
</dbReference>
<dbReference type="Gene3D" id="3.90.76.10">
    <property type="entry name" value="Dipeptide-binding Protein, Domain 1"/>
    <property type="match status" value="1"/>
</dbReference>
<protein>
    <submittedName>
        <fullName evidence="4">Peptide ABC transporter substrate-binding protein</fullName>
    </submittedName>
</protein>
<evidence type="ECO:0000259" key="3">
    <source>
        <dbReference type="Pfam" id="PF00496"/>
    </source>
</evidence>
<dbReference type="Pfam" id="PF00496">
    <property type="entry name" value="SBP_bac_5"/>
    <property type="match status" value="1"/>
</dbReference>
<evidence type="ECO:0000313" key="5">
    <source>
        <dbReference type="Proteomes" id="UP000185478"/>
    </source>
</evidence>
<dbReference type="Gene3D" id="3.40.190.10">
    <property type="entry name" value="Periplasmic binding protein-like II"/>
    <property type="match status" value="1"/>
</dbReference>
<keyword evidence="5" id="KW-1185">Reference proteome</keyword>
<dbReference type="InterPro" id="IPR039424">
    <property type="entry name" value="SBP_5"/>
</dbReference>
<gene>
    <name evidence="4" type="ORF">CAQU_09200</name>
</gene>
<organism evidence="4 5">
    <name type="scientific">Corynebacterium aquilae DSM 44791</name>
    <dbReference type="NCBI Taxonomy" id="1431546"/>
    <lineage>
        <taxon>Bacteria</taxon>
        <taxon>Bacillati</taxon>
        <taxon>Actinomycetota</taxon>
        <taxon>Actinomycetes</taxon>
        <taxon>Mycobacteriales</taxon>
        <taxon>Corynebacteriaceae</taxon>
        <taxon>Corynebacterium</taxon>
    </lineage>
</organism>
<dbReference type="PANTHER" id="PTHR30290:SF38">
    <property type="entry name" value="D,D-DIPEPTIDE-BINDING PERIPLASMIC PROTEIN DDPA-RELATED"/>
    <property type="match status" value="1"/>
</dbReference>
<accession>A0A1L7CH90</accession>
<dbReference type="CDD" id="cd08494">
    <property type="entry name" value="PBP2_NikA_DppA_OppA_like_6"/>
    <property type="match status" value="1"/>
</dbReference>
<dbReference type="PANTHER" id="PTHR30290">
    <property type="entry name" value="PERIPLASMIC BINDING COMPONENT OF ABC TRANSPORTER"/>
    <property type="match status" value="1"/>
</dbReference>
<evidence type="ECO:0000256" key="1">
    <source>
        <dbReference type="ARBA" id="ARBA00022729"/>
    </source>
</evidence>
<dbReference type="Proteomes" id="UP000185478">
    <property type="component" value="Chromosome"/>
</dbReference>
<feature type="chain" id="PRO_5038966222" evidence="2">
    <location>
        <begin position="19"/>
        <end position="498"/>
    </location>
</feature>
<dbReference type="GO" id="GO:0043190">
    <property type="term" value="C:ATP-binding cassette (ABC) transporter complex"/>
    <property type="evidence" value="ECO:0007669"/>
    <property type="project" value="InterPro"/>
</dbReference>
<dbReference type="GO" id="GO:1904680">
    <property type="term" value="F:peptide transmembrane transporter activity"/>
    <property type="evidence" value="ECO:0007669"/>
    <property type="project" value="TreeGrafter"/>
</dbReference>
<keyword evidence="1 2" id="KW-0732">Signal</keyword>
<dbReference type="SUPFAM" id="SSF53850">
    <property type="entry name" value="Periplasmic binding protein-like II"/>
    <property type="match status" value="1"/>
</dbReference>
<dbReference type="EMBL" id="CP009245">
    <property type="protein sequence ID" value="APT85218.1"/>
    <property type="molecule type" value="Genomic_DNA"/>
</dbReference>
<dbReference type="STRING" id="1431546.CAQU_09200"/>
<name>A0A1L7CH90_9CORY</name>
<dbReference type="PIRSF" id="PIRSF002741">
    <property type="entry name" value="MppA"/>
    <property type="match status" value="1"/>
</dbReference>
<feature type="signal peptide" evidence="2">
    <location>
        <begin position="1"/>
        <end position="18"/>
    </location>
</feature>
<dbReference type="KEGG" id="caqu:CAQU_09200"/>
<dbReference type="InterPro" id="IPR030678">
    <property type="entry name" value="Peptide/Ni-bd"/>
</dbReference>
<evidence type="ECO:0000256" key="2">
    <source>
        <dbReference type="SAM" id="SignalP"/>
    </source>
</evidence>
<feature type="domain" description="Solute-binding protein family 5" evidence="3">
    <location>
        <begin position="76"/>
        <end position="407"/>
    </location>
</feature>
<proteinExistence type="predicted"/>